<name>A0AAX6GXT9_IRIPA</name>
<reference evidence="2" key="2">
    <citation type="submission" date="2023-04" db="EMBL/GenBank/DDBJ databases">
        <authorList>
            <person name="Bruccoleri R.E."/>
            <person name="Oakeley E.J."/>
            <person name="Faust A.-M."/>
            <person name="Dessus-Babus S."/>
            <person name="Altorfer M."/>
            <person name="Burckhardt D."/>
            <person name="Oertli M."/>
            <person name="Naumann U."/>
            <person name="Petersen F."/>
            <person name="Wong J."/>
        </authorList>
    </citation>
    <scope>NUCLEOTIDE SEQUENCE</scope>
    <source>
        <strain evidence="2">GSM-AAB239-AS_SAM_17_03QT</strain>
        <tissue evidence="2">Leaf</tissue>
    </source>
</reference>
<sequence length="187" mass="20364">MVVKGVKLPETPSPIRDLFFPISSIHFSQTLTLYLLPHRLTNPTNPNPEKTREGGQAIEPRLTGDDCNVQGGGSSSGGRRQMMTAAGAATTLIQARRCSDSQGTAGSKLRGGEETMHPTLAVEEERVDLADLDRHVLALRLTARSSRRREVSSINLGGDPIDVGRWFQRAKPNIVVIGFRSGHGEQR</sequence>
<proteinExistence type="predicted"/>
<evidence type="ECO:0000313" key="3">
    <source>
        <dbReference type="Proteomes" id="UP001140949"/>
    </source>
</evidence>
<reference evidence="2" key="1">
    <citation type="journal article" date="2023" name="GigaByte">
        <title>Genome assembly of the bearded iris, Iris pallida Lam.</title>
        <authorList>
            <person name="Bruccoleri R.E."/>
            <person name="Oakeley E.J."/>
            <person name="Faust A.M.E."/>
            <person name="Altorfer M."/>
            <person name="Dessus-Babus S."/>
            <person name="Burckhardt D."/>
            <person name="Oertli M."/>
            <person name="Naumann U."/>
            <person name="Petersen F."/>
            <person name="Wong J."/>
        </authorList>
    </citation>
    <scope>NUCLEOTIDE SEQUENCE</scope>
    <source>
        <strain evidence="2">GSM-AAB239-AS_SAM_17_03QT</strain>
    </source>
</reference>
<gene>
    <name evidence="2" type="ORF">M6B38_341240</name>
</gene>
<organism evidence="2 3">
    <name type="scientific">Iris pallida</name>
    <name type="common">Sweet iris</name>
    <dbReference type="NCBI Taxonomy" id="29817"/>
    <lineage>
        <taxon>Eukaryota</taxon>
        <taxon>Viridiplantae</taxon>
        <taxon>Streptophyta</taxon>
        <taxon>Embryophyta</taxon>
        <taxon>Tracheophyta</taxon>
        <taxon>Spermatophyta</taxon>
        <taxon>Magnoliopsida</taxon>
        <taxon>Liliopsida</taxon>
        <taxon>Asparagales</taxon>
        <taxon>Iridaceae</taxon>
        <taxon>Iridoideae</taxon>
        <taxon>Irideae</taxon>
        <taxon>Iris</taxon>
    </lineage>
</organism>
<evidence type="ECO:0000256" key="1">
    <source>
        <dbReference type="SAM" id="MobiDB-lite"/>
    </source>
</evidence>
<accession>A0AAX6GXT9</accession>
<protein>
    <submittedName>
        <fullName evidence="2">Uncharacterized protein</fullName>
    </submittedName>
</protein>
<dbReference type="AlphaFoldDB" id="A0AAX6GXT9"/>
<keyword evidence="3" id="KW-1185">Reference proteome</keyword>
<feature type="region of interest" description="Disordered" evidence="1">
    <location>
        <begin position="42"/>
        <end position="80"/>
    </location>
</feature>
<evidence type="ECO:0000313" key="2">
    <source>
        <dbReference type="EMBL" id="KAJ6833147.1"/>
    </source>
</evidence>
<dbReference type="Proteomes" id="UP001140949">
    <property type="component" value="Unassembled WGS sequence"/>
</dbReference>
<dbReference type="EMBL" id="JANAVB010015399">
    <property type="protein sequence ID" value="KAJ6833147.1"/>
    <property type="molecule type" value="Genomic_DNA"/>
</dbReference>
<comment type="caution">
    <text evidence="2">The sequence shown here is derived from an EMBL/GenBank/DDBJ whole genome shotgun (WGS) entry which is preliminary data.</text>
</comment>